<keyword evidence="2" id="KW-0547">Nucleotide-binding</keyword>
<gene>
    <name evidence="2" type="ORF">NCTC13338_00912</name>
</gene>
<name>A0A377IS03_HELPX</name>
<organism evidence="2 3">
    <name type="scientific">Helicobacter pylori</name>
    <name type="common">Campylobacter pylori</name>
    <dbReference type="NCBI Taxonomy" id="210"/>
    <lineage>
        <taxon>Bacteria</taxon>
        <taxon>Pseudomonadati</taxon>
        <taxon>Campylobacterota</taxon>
        <taxon>Epsilonproteobacteria</taxon>
        <taxon>Campylobacterales</taxon>
        <taxon>Helicobacteraceae</taxon>
        <taxon>Helicobacter</taxon>
    </lineage>
</organism>
<dbReference type="InterPro" id="IPR027417">
    <property type="entry name" value="P-loop_NTPase"/>
</dbReference>
<proteinExistence type="predicted"/>
<protein>
    <submittedName>
        <fullName evidence="2">ABC transporter, ATP-binding protein</fullName>
    </submittedName>
</protein>
<dbReference type="InterPro" id="IPR003439">
    <property type="entry name" value="ABC_transporter-like_ATP-bd"/>
</dbReference>
<dbReference type="AlphaFoldDB" id="A0A377IS03"/>
<dbReference type="EMBL" id="UGHQ01000001">
    <property type="protein sequence ID" value="STO82793.1"/>
    <property type="molecule type" value="Genomic_DNA"/>
</dbReference>
<dbReference type="GO" id="GO:0005524">
    <property type="term" value="F:ATP binding"/>
    <property type="evidence" value="ECO:0007669"/>
    <property type="project" value="UniProtKB-KW"/>
</dbReference>
<dbReference type="Proteomes" id="UP000254543">
    <property type="component" value="Unassembled WGS sequence"/>
</dbReference>
<sequence length="78" mass="8527">MISNISIHPKTMFKNALNIQDFSFKSHTSTAIIGTNGAGKSTLINTILGIRSDYNFKAQNNNIPYHDNVITQAIGSCL</sequence>
<keyword evidence="2" id="KW-0067">ATP-binding</keyword>
<dbReference type="Gene3D" id="3.40.50.300">
    <property type="entry name" value="P-loop containing nucleotide triphosphate hydrolases"/>
    <property type="match status" value="1"/>
</dbReference>
<evidence type="ECO:0000313" key="2">
    <source>
        <dbReference type="EMBL" id="STO82793.1"/>
    </source>
</evidence>
<feature type="domain" description="ABC transporter" evidence="1">
    <location>
        <begin position="20"/>
        <end position="58"/>
    </location>
</feature>
<evidence type="ECO:0000259" key="1">
    <source>
        <dbReference type="Pfam" id="PF00005"/>
    </source>
</evidence>
<dbReference type="SUPFAM" id="SSF52540">
    <property type="entry name" value="P-loop containing nucleoside triphosphate hydrolases"/>
    <property type="match status" value="1"/>
</dbReference>
<dbReference type="Pfam" id="PF00005">
    <property type="entry name" value="ABC_tran"/>
    <property type="match status" value="1"/>
</dbReference>
<dbReference type="GO" id="GO:0016887">
    <property type="term" value="F:ATP hydrolysis activity"/>
    <property type="evidence" value="ECO:0007669"/>
    <property type="project" value="InterPro"/>
</dbReference>
<evidence type="ECO:0000313" key="3">
    <source>
        <dbReference type="Proteomes" id="UP000254543"/>
    </source>
</evidence>
<reference evidence="2 3" key="1">
    <citation type="submission" date="2018-06" db="EMBL/GenBank/DDBJ databases">
        <authorList>
            <consortium name="Pathogen Informatics"/>
            <person name="Doyle S."/>
        </authorList>
    </citation>
    <scope>NUCLEOTIDE SEQUENCE [LARGE SCALE GENOMIC DNA]</scope>
    <source>
        <strain evidence="2 3">NCTC13338</strain>
    </source>
</reference>
<accession>A0A377IS03</accession>